<dbReference type="Pfam" id="PF13624">
    <property type="entry name" value="SurA_N_3"/>
    <property type="match status" value="1"/>
</dbReference>
<evidence type="ECO:0000259" key="16">
    <source>
        <dbReference type="PROSITE" id="PS50198"/>
    </source>
</evidence>
<accession>A0ABS4AYJ1</accession>
<evidence type="ECO:0000256" key="3">
    <source>
        <dbReference type="ARBA" id="ARBA00022475"/>
    </source>
</evidence>
<feature type="domain" description="PpiC" evidence="16">
    <location>
        <begin position="267"/>
        <end position="355"/>
    </location>
</feature>
<sequence>MLTALRRLAGTWVAKILFALLVLSFAVWGIEDVVRNIGRETAVARVGDLTVELPEAQAAARREMSRLARQLGDRFSGDENIRRAVAASAVEQLVSDRALRTEASRRGIAAPVGAVRDSVFAIPGLRGADGALSRPLLDSFLRQNELNEAQFLEIVAGDLLRQQLAGAVRAGAAGPDALSAPLLAWAMERRVADMVLVPRAAMAEPEAPTEAQLRRHQENNPARFSAPEYREAAVAILSPESIAAEIEVNDAQLEQAFEQRRAQYETPERRSLRQAVLPEEAAARALAEAWRGGADFAAIEAQATAAGGSAADLGLLDRATLPIPAIAAAAFGAAAEGVTDPLRSPFGWHVIRVDRIEPAVTRTLADVRDELRREVARDRALDMAHERANRVEDALAGGATLADVAQRFGLTLAAATFDASGRTPDNQVVELPVAPAQRNELLRAVFAARQGDAPRMTEMGDAFVGIEIRSVTPPALRPFESVEEAVRAAFLADARRRAAEERAAAMMAALRDGKTMAEAAEAAGFPVQRVGPIGRNPTAAGPAVPPEIVAPLFEARAEAPTMVETRDGFAVARLVEVLRFDPASDPLGVGRIRSEIEQSMQEELEEQFAVALRARANVRINSQLLQQVSGP</sequence>
<evidence type="ECO:0000256" key="6">
    <source>
        <dbReference type="ARBA" id="ARBA00022989"/>
    </source>
</evidence>
<dbReference type="InterPro" id="IPR027304">
    <property type="entry name" value="Trigger_fact/SurA_dom_sf"/>
</dbReference>
<evidence type="ECO:0000256" key="11">
    <source>
        <dbReference type="ARBA" id="ARBA00038408"/>
    </source>
</evidence>
<evidence type="ECO:0000313" key="18">
    <source>
        <dbReference type="Proteomes" id="UP000680815"/>
    </source>
</evidence>
<gene>
    <name evidence="17" type="ORF">J5Y09_21070</name>
</gene>
<name>A0ABS4AYJ1_9PROT</name>
<evidence type="ECO:0000256" key="7">
    <source>
        <dbReference type="ARBA" id="ARBA00023136"/>
    </source>
</evidence>
<comment type="caution">
    <text evidence="17">The sequence shown here is derived from an EMBL/GenBank/DDBJ whole genome shotgun (WGS) entry which is preliminary data.</text>
</comment>
<keyword evidence="3" id="KW-1003">Cell membrane</keyword>
<keyword evidence="8" id="KW-0143">Chaperone</keyword>
<keyword evidence="18" id="KW-1185">Reference proteome</keyword>
<keyword evidence="14" id="KW-0697">Rotamase</keyword>
<dbReference type="InterPro" id="IPR052029">
    <property type="entry name" value="PpiD_chaperone"/>
</dbReference>
<dbReference type="InterPro" id="IPR000297">
    <property type="entry name" value="PPIase_PpiC"/>
</dbReference>
<evidence type="ECO:0000256" key="8">
    <source>
        <dbReference type="ARBA" id="ARBA00023186"/>
    </source>
</evidence>
<keyword evidence="4" id="KW-0997">Cell inner membrane</keyword>
<dbReference type="SUPFAM" id="SSF109998">
    <property type="entry name" value="Triger factor/SurA peptide-binding domain-like"/>
    <property type="match status" value="1"/>
</dbReference>
<reference evidence="17 18" key="1">
    <citation type="submission" date="2021-03" db="EMBL/GenBank/DDBJ databases">
        <authorList>
            <person name="So Y."/>
        </authorList>
    </citation>
    <scope>NUCLEOTIDE SEQUENCE [LARGE SCALE GENOMIC DNA]</scope>
    <source>
        <strain evidence="17 18">PWR1</strain>
    </source>
</reference>
<evidence type="ECO:0000256" key="4">
    <source>
        <dbReference type="ARBA" id="ARBA00022519"/>
    </source>
</evidence>
<feature type="transmembrane region" description="Helical" evidence="15">
    <location>
        <begin position="12"/>
        <end position="30"/>
    </location>
</feature>
<keyword evidence="7 15" id="KW-0472">Membrane</keyword>
<dbReference type="Pfam" id="PF13145">
    <property type="entry name" value="Rotamase_2"/>
    <property type="match status" value="1"/>
</dbReference>
<organism evidence="17 18">
    <name type="scientific">Roseomonas nitratireducens</name>
    <dbReference type="NCBI Taxonomy" id="2820810"/>
    <lineage>
        <taxon>Bacteria</taxon>
        <taxon>Pseudomonadati</taxon>
        <taxon>Pseudomonadota</taxon>
        <taxon>Alphaproteobacteria</taxon>
        <taxon>Acetobacterales</taxon>
        <taxon>Roseomonadaceae</taxon>
        <taxon>Roseomonas</taxon>
    </lineage>
</organism>
<dbReference type="PROSITE" id="PS50198">
    <property type="entry name" value="PPIC_PPIASE_2"/>
    <property type="match status" value="1"/>
</dbReference>
<evidence type="ECO:0000256" key="10">
    <source>
        <dbReference type="ARBA" id="ARBA00031484"/>
    </source>
</evidence>
<protein>
    <recommendedName>
        <fullName evidence="2">Parvulin-like PPIase</fullName>
    </recommendedName>
    <alternativeName>
        <fullName evidence="9">Peptidyl-prolyl cis-trans isomerase plp</fullName>
    </alternativeName>
    <alternativeName>
        <fullName evidence="12">Periplasmic chaperone PpiD</fullName>
    </alternativeName>
    <alternativeName>
        <fullName evidence="13">Periplasmic folding chaperone</fullName>
    </alternativeName>
    <alternativeName>
        <fullName evidence="10">Rotamase plp</fullName>
    </alternativeName>
</protein>
<evidence type="ECO:0000256" key="15">
    <source>
        <dbReference type="SAM" id="Phobius"/>
    </source>
</evidence>
<dbReference type="RefSeq" id="WP_209353832.1">
    <property type="nucleotide sequence ID" value="NZ_JAGIYZ010000028.1"/>
</dbReference>
<dbReference type="PANTHER" id="PTHR47529">
    <property type="entry name" value="PEPTIDYL-PROLYL CIS-TRANS ISOMERASE D"/>
    <property type="match status" value="1"/>
</dbReference>
<comment type="subcellular location">
    <subcellularLocation>
        <location evidence="1">Cell inner membrane</location>
        <topology evidence="1">Single-pass type II membrane protein</topology>
        <orientation evidence="1">Periplasmic side</orientation>
    </subcellularLocation>
</comment>
<keyword evidence="14" id="KW-0413">Isomerase</keyword>
<dbReference type="Gene3D" id="3.10.50.40">
    <property type="match status" value="1"/>
</dbReference>
<evidence type="ECO:0000313" key="17">
    <source>
        <dbReference type="EMBL" id="MBP0466433.1"/>
    </source>
</evidence>
<comment type="similarity">
    <text evidence="11">Belongs to the PpiD chaperone family.</text>
</comment>
<keyword evidence="5 15" id="KW-0812">Transmembrane</keyword>
<dbReference type="Proteomes" id="UP000680815">
    <property type="component" value="Unassembled WGS sequence"/>
</dbReference>
<evidence type="ECO:0000256" key="12">
    <source>
        <dbReference type="ARBA" id="ARBA00040743"/>
    </source>
</evidence>
<dbReference type="InterPro" id="IPR046357">
    <property type="entry name" value="PPIase_dom_sf"/>
</dbReference>
<dbReference type="PANTHER" id="PTHR47529:SF1">
    <property type="entry name" value="PERIPLASMIC CHAPERONE PPID"/>
    <property type="match status" value="1"/>
</dbReference>
<evidence type="ECO:0000256" key="1">
    <source>
        <dbReference type="ARBA" id="ARBA00004382"/>
    </source>
</evidence>
<evidence type="ECO:0000256" key="2">
    <source>
        <dbReference type="ARBA" id="ARBA00018370"/>
    </source>
</evidence>
<evidence type="ECO:0000256" key="5">
    <source>
        <dbReference type="ARBA" id="ARBA00022692"/>
    </source>
</evidence>
<keyword evidence="6 15" id="KW-1133">Transmembrane helix</keyword>
<evidence type="ECO:0000256" key="9">
    <source>
        <dbReference type="ARBA" id="ARBA00030642"/>
    </source>
</evidence>
<proteinExistence type="inferred from homology"/>
<dbReference type="SUPFAM" id="SSF54534">
    <property type="entry name" value="FKBP-like"/>
    <property type="match status" value="1"/>
</dbReference>
<dbReference type="EMBL" id="JAGIYZ010000028">
    <property type="protein sequence ID" value="MBP0466433.1"/>
    <property type="molecule type" value="Genomic_DNA"/>
</dbReference>
<evidence type="ECO:0000256" key="13">
    <source>
        <dbReference type="ARBA" id="ARBA00042775"/>
    </source>
</evidence>
<evidence type="ECO:0000256" key="14">
    <source>
        <dbReference type="PROSITE-ProRule" id="PRU00278"/>
    </source>
</evidence>